<evidence type="ECO:0000313" key="8">
    <source>
        <dbReference type="EMBL" id="KAF2901989.1"/>
    </source>
</evidence>
<reference evidence="8" key="1">
    <citation type="submission" date="2019-08" db="EMBL/GenBank/DDBJ databases">
        <title>The genome of the North American firefly Photinus pyralis.</title>
        <authorList>
            <consortium name="Photinus pyralis genome working group"/>
            <person name="Fallon T.R."/>
            <person name="Sander Lower S.E."/>
            <person name="Weng J.-K."/>
        </authorList>
    </citation>
    <scope>NUCLEOTIDE SEQUENCE</scope>
    <source>
        <strain evidence="8">TRF0915ILg1</strain>
        <tissue evidence="8">Whole body</tissue>
    </source>
</reference>
<dbReference type="InterPro" id="IPR022764">
    <property type="entry name" value="Peptidase_S54_rhomboid_dom"/>
</dbReference>
<organism evidence="8 9">
    <name type="scientific">Ignelater luminosus</name>
    <name type="common">Cucubano</name>
    <name type="synonym">Pyrophorus luminosus</name>
    <dbReference type="NCBI Taxonomy" id="2038154"/>
    <lineage>
        <taxon>Eukaryota</taxon>
        <taxon>Metazoa</taxon>
        <taxon>Ecdysozoa</taxon>
        <taxon>Arthropoda</taxon>
        <taxon>Hexapoda</taxon>
        <taxon>Insecta</taxon>
        <taxon>Pterygota</taxon>
        <taxon>Neoptera</taxon>
        <taxon>Endopterygota</taxon>
        <taxon>Coleoptera</taxon>
        <taxon>Polyphaga</taxon>
        <taxon>Elateriformia</taxon>
        <taxon>Elateroidea</taxon>
        <taxon>Elateridae</taxon>
        <taxon>Agrypninae</taxon>
        <taxon>Pyrophorini</taxon>
        <taxon>Ignelater</taxon>
    </lineage>
</organism>
<sequence>MAEEIDSKTLLTPATTPSSIGEDVRFLVPSSSATTRTPKRKWYKQYRPPYAMLVISIIELIVYLSTSEDEHKLLRYDPTKQKEAWRFVTYMFLHNSVYHIILNIIIQCMFAIILEKNQGSVRVGILYFGGGATGALGAGCLRPDLVVGASAGVYALLISHLSHIILNFDTTKNKLWSVLAVIIIVLSDVGYSIVHAQNKDDPLISEGAHIAGAVSGFLLGLLLYKSNDKNSKSRNRLAFWFALVMFTVLICTLLFINFQIKRCTPFSSLKVSYVYLC</sequence>
<dbReference type="InterPro" id="IPR051739">
    <property type="entry name" value="Rhomboid_IM_Serine_Proteases"/>
</dbReference>
<feature type="domain" description="Peptidase S54 rhomboid" evidence="7">
    <location>
        <begin position="82"/>
        <end position="225"/>
    </location>
</feature>
<evidence type="ECO:0000256" key="5">
    <source>
        <dbReference type="ARBA" id="ARBA00023136"/>
    </source>
</evidence>
<comment type="similarity">
    <text evidence="2">Belongs to the peptidase S54 family.</text>
</comment>
<feature type="transmembrane region" description="Helical" evidence="6">
    <location>
        <begin position="121"/>
        <end position="139"/>
    </location>
</feature>
<evidence type="ECO:0000256" key="6">
    <source>
        <dbReference type="SAM" id="Phobius"/>
    </source>
</evidence>
<evidence type="ECO:0000256" key="1">
    <source>
        <dbReference type="ARBA" id="ARBA00004141"/>
    </source>
</evidence>
<dbReference type="PANTHER" id="PTHR45840">
    <property type="entry name" value="RHOMBOID-RELATED PROTEIN"/>
    <property type="match status" value="1"/>
</dbReference>
<feature type="transmembrane region" description="Helical" evidence="6">
    <location>
        <begin position="237"/>
        <end position="258"/>
    </location>
</feature>
<protein>
    <recommendedName>
        <fullName evidence="7">Peptidase S54 rhomboid domain-containing protein</fullName>
    </recommendedName>
</protein>
<feature type="transmembrane region" description="Helical" evidence="6">
    <location>
        <begin position="49"/>
        <end position="66"/>
    </location>
</feature>
<evidence type="ECO:0000259" key="7">
    <source>
        <dbReference type="Pfam" id="PF01694"/>
    </source>
</evidence>
<dbReference type="GO" id="GO:0016020">
    <property type="term" value="C:membrane"/>
    <property type="evidence" value="ECO:0007669"/>
    <property type="project" value="UniProtKB-SubCell"/>
</dbReference>
<dbReference type="EMBL" id="VTPC01001430">
    <property type="protein sequence ID" value="KAF2901989.1"/>
    <property type="molecule type" value="Genomic_DNA"/>
</dbReference>
<feature type="transmembrane region" description="Helical" evidence="6">
    <location>
        <begin position="145"/>
        <end position="168"/>
    </location>
</feature>
<dbReference type="PANTHER" id="PTHR45840:SF10">
    <property type="entry name" value="RHOMBOID PROTEASE"/>
    <property type="match status" value="1"/>
</dbReference>
<dbReference type="InterPro" id="IPR035952">
    <property type="entry name" value="Rhomboid-like_sf"/>
</dbReference>
<keyword evidence="9" id="KW-1185">Reference proteome</keyword>
<dbReference type="OrthoDB" id="418595at2759"/>
<evidence type="ECO:0000313" key="9">
    <source>
        <dbReference type="Proteomes" id="UP000801492"/>
    </source>
</evidence>
<evidence type="ECO:0000256" key="3">
    <source>
        <dbReference type="ARBA" id="ARBA00022692"/>
    </source>
</evidence>
<comment type="caution">
    <text evidence="8">The sequence shown here is derived from an EMBL/GenBank/DDBJ whole genome shotgun (WGS) entry which is preliminary data.</text>
</comment>
<dbReference type="AlphaFoldDB" id="A0A8K0DA50"/>
<dbReference type="Gene3D" id="1.20.1540.10">
    <property type="entry name" value="Rhomboid-like"/>
    <property type="match status" value="1"/>
</dbReference>
<dbReference type="SUPFAM" id="SSF144091">
    <property type="entry name" value="Rhomboid-like"/>
    <property type="match status" value="1"/>
</dbReference>
<keyword evidence="5 6" id="KW-0472">Membrane</keyword>
<dbReference type="Pfam" id="PF01694">
    <property type="entry name" value="Rhomboid"/>
    <property type="match status" value="1"/>
</dbReference>
<name>A0A8K0DA50_IGNLU</name>
<feature type="transmembrane region" description="Helical" evidence="6">
    <location>
        <begin position="208"/>
        <end position="225"/>
    </location>
</feature>
<comment type="subcellular location">
    <subcellularLocation>
        <location evidence="1">Membrane</location>
        <topology evidence="1">Multi-pass membrane protein</topology>
    </subcellularLocation>
</comment>
<dbReference type="FunFam" id="1.20.1540.10:FF:000050">
    <property type="entry name" value="Rhomboid-like protein"/>
    <property type="match status" value="1"/>
</dbReference>
<gene>
    <name evidence="8" type="ORF">ILUMI_04199</name>
</gene>
<accession>A0A8K0DA50</accession>
<keyword evidence="4 6" id="KW-1133">Transmembrane helix</keyword>
<proteinExistence type="inferred from homology"/>
<dbReference type="GO" id="GO:0004252">
    <property type="term" value="F:serine-type endopeptidase activity"/>
    <property type="evidence" value="ECO:0007669"/>
    <property type="project" value="InterPro"/>
</dbReference>
<dbReference type="Proteomes" id="UP000801492">
    <property type="component" value="Unassembled WGS sequence"/>
</dbReference>
<evidence type="ECO:0000256" key="2">
    <source>
        <dbReference type="ARBA" id="ARBA00009045"/>
    </source>
</evidence>
<evidence type="ECO:0000256" key="4">
    <source>
        <dbReference type="ARBA" id="ARBA00022989"/>
    </source>
</evidence>
<feature type="transmembrane region" description="Helical" evidence="6">
    <location>
        <begin position="175"/>
        <end position="196"/>
    </location>
</feature>
<keyword evidence="3 6" id="KW-0812">Transmembrane</keyword>